<accession>A0A1M6PQL6</accession>
<evidence type="ECO:0000256" key="1">
    <source>
        <dbReference type="SAM" id="Phobius"/>
    </source>
</evidence>
<proteinExistence type="predicted"/>
<dbReference type="Proteomes" id="UP000184452">
    <property type="component" value="Unassembled WGS sequence"/>
</dbReference>
<name>A0A1M6PQL6_9ACTN</name>
<sequence>MRRRRVGPFEIVVLLAALALVAVGAGGVDQAVRAARADGRPGDFAVTGASCVSHLGHRSCSCVGDYTSDDGTVDLTGVSLAGGDGACAEGSVAAAVDIGARTRVVHPDGSAEWVVTALVLLAGTGLALWAVAPLLRRRGARAG</sequence>
<keyword evidence="3" id="KW-1185">Reference proteome</keyword>
<reference evidence="2 3" key="1">
    <citation type="submission" date="2016-11" db="EMBL/GenBank/DDBJ databases">
        <authorList>
            <person name="Jaros S."/>
            <person name="Januszkiewicz K."/>
            <person name="Wedrychowicz H."/>
        </authorList>
    </citation>
    <scope>NUCLEOTIDE SEQUENCE [LARGE SCALE GENOMIC DNA]</scope>
    <source>
        <strain evidence="2 3">CGMCC 4.5723</strain>
    </source>
</reference>
<dbReference type="AlphaFoldDB" id="A0A1M6PQL6"/>
<dbReference type="STRING" id="758803.SAMN05421803_113179"/>
<feature type="transmembrane region" description="Helical" evidence="1">
    <location>
        <begin position="113"/>
        <end position="135"/>
    </location>
</feature>
<keyword evidence="1" id="KW-1133">Transmembrane helix</keyword>
<keyword evidence="1" id="KW-0472">Membrane</keyword>
<evidence type="ECO:0000313" key="2">
    <source>
        <dbReference type="EMBL" id="SHK10264.1"/>
    </source>
</evidence>
<organism evidence="2 3">
    <name type="scientific">Nocardiopsis flavescens</name>
    <dbReference type="NCBI Taxonomy" id="758803"/>
    <lineage>
        <taxon>Bacteria</taxon>
        <taxon>Bacillati</taxon>
        <taxon>Actinomycetota</taxon>
        <taxon>Actinomycetes</taxon>
        <taxon>Streptosporangiales</taxon>
        <taxon>Nocardiopsidaceae</taxon>
        <taxon>Nocardiopsis</taxon>
    </lineage>
</organism>
<gene>
    <name evidence="2" type="ORF">SAMN05421803_113179</name>
</gene>
<protein>
    <submittedName>
        <fullName evidence="2">Uncharacterized protein</fullName>
    </submittedName>
</protein>
<evidence type="ECO:0000313" key="3">
    <source>
        <dbReference type="Proteomes" id="UP000184452"/>
    </source>
</evidence>
<dbReference type="OrthoDB" id="3482942at2"/>
<keyword evidence="1" id="KW-0812">Transmembrane</keyword>
<dbReference type="EMBL" id="FQZK01000013">
    <property type="protein sequence ID" value="SHK10264.1"/>
    <property type="molecule type" value="Genomic_DNA"/>
</dbReference>
<dbReference type="RefSeq" id="WP_073381063.1">
    <property type="nucleotide sequence ID" value="NZ_FQZK01000013.1"/>
</dbReference>